<dbReference type="Pfam" id="PF12860">
    <property type="entry name" value="PAS_7"/>
    <property type="match status" value="1"/>
</dbReference>
<protein>
    <submittedName>
        <fullName evidence="2">Sensor protein DivL</fullName>
        <ecNumber evidence="2">2.7.13.3</ecNumber>
    </submittedName>
</protein>
<feature type="domain" description="PAS" evidence="1">
    <location>
        <begin position="397"/>
        <end position="464"/>
    </location>
</feature>
<feature type="domain" description="PAS" evidence="1">
    <location>
        <begin position="267"/>
        <end position="334"/>
    </location>
</feature>
<feature type="domain" description="PAS" evidence="1">
    <location>
        <begin position="156"/>
        <end position="225"/>
    </location>
</feature>
<reference evidence="2 3" key="1">
    <citation type="submission" date="2018-03" db="EMBL/GenBank/DDBJ databases">
        <authorList>
            <person name="Keele B.F."/>
        </authorList>
    </citation>
    <scope>NUCLEOTIDE SEQUENCE [LARGE SCALE GENOMIC DNA]</scope>
    <source>
        <strain evidence="2 3">CECT 8626</strain>
    </source>
</reference>
<evidence type="ECO:0000259" key="1">
    <source>
        <dbReference type="SMART" id="SM00091"/>
    </source>
</evidence>
<dbReference type="GO" id="GO:0004673">
    <property type="term" value="F:protein histidine kinase activity"/>
    <property type="evidence" value="ECO:0007669"/>
    <property type="project" value="UniProtKB-EC"/>
</dbReference>
<dbReference type="AlphaFoldDB" id="A0A2R8BJD2"/>
<gene>
    <name evidence="2" type="primary">divL</name>
    <name evidence="2" type="ORF">DEA8626_02579</name>
</gene>
<dbReference type="InterPro" id="IPR035965">
    <property type="entry name" value="PAS-like_dom_sf"/>
</dbReference>
<accession>A0A2R8BJD2</accession>
<dbReference type="SMART" id="SM00091">
    <property type="entry name" value="PAS"/>
    <property type="match status" value="3"/>
</dbReference>
<keyword evidence="2" id="KW-0808">Transferase</keyword>
<sequence>MVSPLVLAAVLVATSLTAALAALLLLSVMPARRRAKPTLASLAAPQEQAMFLFEERELLDATGAARTLLDTIHAPGSEWSKLAAYLSQRIPNFEAEIATLADKGEIELEGKAGTGLTLRAEWLGRVARLTLTDLSAEGQSVLVDSLCLRAQKEELSALRETLGSAPLLVWRTDADGAVCWANTAYLDCVVDTRGLMEDELTWPVPKLFSKAAREPDKPRRAKLEGQPETCARWYELHSLPAGSDRLNFALPADGEVRAETALREFIQTLTKTFAHLPIGLAIFDRQRKLALFNPALVDLTSIGAEFLSARPTLFAFLDRLREARVIPEPKDYQGWRQQMLELEKAAESGLYEETWTLPSGQTYRVIGRPHPDGAVAFLIEDITAEITLTRHFRSEIELGQSVVDTLDEAMAVFSPAGELIMSNTSYDALWEIDPDATLGTISIVDSMRIWQGTALPNPVFGEVRDFVSDLTERAEWSSDVRLLCGDVLTCRCAPLPGGASLVGFERRDAGRPQLRRAPRRRRLAVPATAEREQV</sequence>
<dbReference type="EMBL" id="OMOQ01000002">
    <property type="protein sequence ID" value="SPH23515.1"/>
    <property type="molecule type" value="Genomic_DNA"/>
</dbReference>
<dbReference type="EC" id="2.7.13.3" evidence="2"/>
<dbReference type="OrthoDB" id="9797304at2"/>
<proteinExistence type="predicted"/>
<dbReference type="SUPFAM" id="SSF55785">
    <property type="entry name" value="PYP-like sensor domain (PAS domain)"/>
    <property type="match status" value="1"/>
</dbReference>
<evidence type="ECO:0000313" key="2">
    <source>
        <dbReference type="EMBL" id="SPH23515.1"/>
    </source>
</evidence>
<organism evidence="2 3">
    <name type="scientific">Albidovulum aquaemixtae</name>
    <dbReference type="NCBI Taxonomy" id="1542388"/>
    <lineage>
        <taxon>Bacteria</taxon>
        <taxon>Pseudomonadati</taxon>
        <taxon>Pseudomonadota</taxon>
        <taxon>Alphaproteobacteria</taxon>
        <taxon>Rhodobacterales</taxon>
        <taxon>Paracoccaceae</taxon>
        <taxon>Albidovulum</taxon>
    </lineage>
</organism>
<keyword evidence="3" id="KW-1185">Reference proteome</keyword>
<evidence type="ECO:0000313" key="3">
    <source>
        <dbReference type="Proteomes" id="UP000244924"/>
    </source>
</evidence>
<name>A0A2R8BJD2_9RHOB</name>
<dbReference type="InterPro" id="IPR000014">
    <property type="entry name" value="PAS"/>
</dbReference>
<dbReference type="Proteomes" id="UP000244924">
    <property type="component" value="Unassembled WGS sequence"/>
</dbReference>